<dbReference type="AlphaFoldDB" id="A0A5A7SNE5"/>
<feature type="compositionally biased region" description="Polar residues" evidence="1">
    <location>
        <begin position="109"/>
        <end position="124"/>
    </location>
</feature>
<gene>
    <name evidence="3" type="ORF">E6C27_scaffold34G003030</name>
</gene>
<keyword evidence="3" id="KW-0808">Transferase</keyword>
<feature type="region of interest" description="Disordered" evidence="1">
    <location>
        <begin position="387"/>
        <end position="421"/>
    </location>
</feature>
<feature type="region of interest" description="Disordered" evidence="1">
    <location>
        <begin position="85"/>
        <end position="128"/>
    </location>
</feature>
<protein>
    <submittedName>
        <fullName evidence="3">Reverse transcriptase</fullName>
    </submittedName>
</protein>
<evidence type="ECO:0000313" key="4">
    <source>
        <dbReference type="Proteomes" id="UP000321393"/>
    </source>
</evidence>
<dbReference type="InterPro" id="IPR043128">
    <property type="entry name" value="Rev_trsase/Diguanyl_cyclase"/>
</dbReference>
<dbReference type="GO" id="GO:0003964">
    <property type="term" value="F:RNA-directed DNA polymerase activity"/>
    <property type="evidence" value="ECO:0007669"/>
    <property type="project" value="UniProtKB-KW"/>
</dbReference>
<keyword evidence="3" id="KW-0695">RNA-directed DNA polymerase</keyword>
<evidence type="ECO:0000259" key="2">
    <source>
        <dbReference type="Pfam" id="PF03732"/>
    </source>
</evidence>
<evidence type="ECO:0000313" key="3">
    <source>
        <dbReference type="EMBL" id="KAA0025985.1"/>
    </source>
</evidence>
<feature type="domain" description="Retrotransposon gag" evidence="2">
    <location>
        <begin position="163"/>
        <end position="259"/>
    </location>
</feature>
<dbReference type="Pfam" id="PF03732">
    <property type="entry name" value="Retrotrans_gag"/>
    <property type="match status" value="1"/>
</dbReference>
<dbReference type="Proteomes" id="UP000321393">
    <property type="component" value="Unassembled WGS sequence"/>
</dbReference>
<dbReference type="PANTHER" id="PTHR15503:SF45">
    <property type="entry name" value="RNA-DIRECTED DNA POLYMERASE HOMOLOG"/>
    <property type="match status" value="1"/>
</dbReference>
<proteinExistence type="predicted"/>
<organism evidence="3 4">
    <name type="scientific">Cucumis melo var. makuwa</name>
    <name type="common">Oriental melon</name>
    <dbReference type="NCBI Taxonomy" id="1194695"/>
    <lineage>
        <taxon>Eukaryota</taxon>
        <taxon>Viridiplantae</taxon>
        <taxon>Streptophyta</taxon>
        <taxon>Embryophyta</taxon>
        <taxon>Tracheophyta</taxon>
        <taxon>Spermatophyta</taxon>
        <taxon>Magnoliopsida</taxon>
        <taxon>eudicotyledons</taxon>
        <taxon>Gunneridae</taxon>
        <taxon>Pentapetalae</taxon>
        <taxon>rosids</taxon>
        <taxon>fabids</taxon>
        <taxon>Cucurbitales</taxon>
        <taxon>Cucurbitaceae</taxon>
        <taxon>Benincaseae</taxon>
        <taxon>Cucumis</taxon>
    </lineage>
</organism>
<dbReference type="InterPro" id="IPR043502">
    <property type="entry name" value="DNA/RNA_pol_sf"/>
</dbReference>
<feature type="compositionally biased region" description="Low complexity" evidence="1">
    <location>
        <begin position="306"/>
        <end position="327"/>
    </location>
</feature>
<sequence length="776" mass="87539">MFPTFQVEIELPVPDTLPTLFYKPSDVRAASYVLGSAGIAREDDVCWLHTVFRAKTTGGSGGGVSTWYQSSYLHGKRDMVVSVKKNNSERVMPPHTSRRRRQIQDGMQDPTQGQSERGSSTPRGQNEAGMFEASMDPADAEVWLNMLEKCFDVMSCPQKRKVRLATFLLQKEAEGWWKSIIARRNDARTLDWQTFRRIFEEKYYPTTYCEAKRDEFLKLKQGSLSVAEYERKYTELSRYAEMIEASDSDRCRRFERGLRFEIRTPVTAISKWTNFSQLIETVLRVEQSIVEEKSTMELNRGVLTTSGSAYQRQSQRASSQSANSVARLQTGQESVASESRRTPCVSCRKSHRGQCLIGAGVCYQCGQTRHFKRDYPQLRVEVRRDEGVESHTVEQPRISTTAGEGTSGARQKRVVGRPRQQGKVYAMTQQEAKDAPDVITGCSGRSMHVGGSSSSRVAGIGCNSGNDFLFTHNASMNCHRKEVTFRKPGSTEVVFRGERNIIRTSLISALKVEKLLRKGCTAFLAHVVEVQEEKLKPEDVLVVNEYLDVFPADLSGLPPDREVEFTIEVLPGTTPISQAPYRMASSELKELKVQLQELVDEGYIRPSLNKVTIRNKYPLPRIDDLFDQLRGAIVFSKIYLRSGYQQMRVRESDIPKTAFRTRIFHQYLDQFLIVFIDDILVYSMDIKAHEEHLRIVLQTLQGGVSVDPQKMEAVVNWERPASATEVKIELPVPDTLPTSAESSESNSRSAGIVRGDDVCWLHAVFRAKTAGGPGGL</sequence>
<dbReference type="InterPro" id="IPR005162">
    <property type="entry name" value="Retrotrans_gag_dom"/>
</dbReference>
<feature type="region of interest" description="Disordered" evidence="1">
    <location>
        <begin position="306"/>
        <end position="335"/>
    </location>
</feature>
<dbReference type="SUPFAM" id="SSF56672">
    <property type="entry name" value="DNA/RNA polymerases"/>
    <property type="match status" value="1"/>
</dbReference>
<name>A0A5A7SNE5_CUCMM</name>
<dbReference type="InterPro" id="IPR032567">
    <property type="entry name" value="RTL1-rel"/>
</dbReference>
<evidence type="ECO:0000256" key="1">
    <source>
        <dbReference type="SAM" id="MobiDB-lite"/>
    </source>
</evidence>
<dbReference type="PANTHER" id="PTHR15503">
    <property type="entry name" value="LDOC1 RELATED"/>
    <property type="match status" value="1"/>
</dbReference>
<dbReference type="EMBL" id="SSTE01023063">
    <property type="protein sequence ID" value="KAA0025985.1"/>
    <property type="molecule type" value="Genomic_DNA"/>
</dbReference>
<dbReference type="CDD" id="cd01647">
    <property type="entry name" value="RT_LTR"/>
    <property type="match status" value="1"/>
</dbReference>
<comment type="caution">
    <text evidence="3">The sequence shown here is derived from an EMBL/GenBank/DDBJ whole genome shotgun (WGS) entry which is preliminary data.</text>
</comment>
<reference evidence="3 4" key="1">
    <citation type="submission" date="2019-08" db="EMBL/GenBank/DDBJ databases">
        <title>Draft genome sequences of two oriental melons (Cucumis melo L. var makuwa).</title>
        <authorList>
            <person name="Kwon S.-Y."/>
        </authorList>
    </citation>
    <scope>NUCLEOTIDE SEQUENCE [LARGE SCALE GENOMIC DNA]</scope>
    <source>
        <strain evidence="4">cv. SW 3</strain>
        <tissue evidence="3">Leaf</tissue>
    </source>
</reference>
<dbReference type="OrthoDB" id="782414at2759"/>
<dbReference type="Gene3D" id="3.10.10.10">
    <property type="entry name" value="HIV Type 1 Reverse Transcriptase, subunit A, domain 1"/>
    <property type="match status" value="2"/>
</dbReference>
<keyword evidence="3" id="KW-0548">Nucleotidyltransferase</keyword>
<dbReference type="Gene3D" id="3.30.70.270">
    <property type="match status" value="2"/>
</dbReference>
<accession>A0A5A7SNE5</accession>